<evidence type="ECO:0000256" key="9">
    <source>
        <dbReference type="SAM" id="Phobius"/>
    </source>
</evidence>
<feature type="transmembrane region" description="Helical" evidence="9">
    <location>
        <begin position="225"/>
        <end position="243"/>
    </location>
</feature>
<evidence type="ECO:0000256" key="5">
    <source>
        <dbReference type="ARBA" id="ARBA00022741"/>
    </source>
</evidence>
<keyword evidence="7 9" id="KW-1133">Transmembrane helix</keyword>
<dbReference type="Proteomes" id="UP000287687">
    <property type="component" value="Unassembled WGS sequence"/>
</dbReference>
<dbReference type="InterPro" id="IPR003439">
    <property type="entry name" value="ABC_transporter-like_ATP-bd"/>
</dbReference>
<dbReference type="GO" id="GO:0005886">
    <property type="term" value="C:plasma membrane"/>
    <property type="evidence" value="ECO:0007669"/>
    <property type="project" value="UniProtKB-SubCell"/>
</dbReference>
<evidence type="ECO:0000256" key="4">
    <source>
        <dbReference type="ARBA" id="ARBA00022692"/>
    </source>
</evidence>
<comment type="caution">
    <text evidence="12">The sequence shown here is derived from an EMBL/GenBank/DDBJ whole genome shotgun (WGS) entry which is preliminary data.</text>
</comment>
<dbReference type="InterPro" id="IPR003593">
    <property type="entry name" value="AAA+_ATPase"/>
</dbReference>
<evidence type="ECO:0000256" key="3">
    <source>
        <dbReference type="ARBA" id="ARBA00022448"/>
    </source>
</evidence>
<dbReference type="Pfam" id="PF00664">
    <property type="entry name" value="ABC_membrane"/>
    <property type="match status" value="1"/>
</dbReference>
<dbReference type="FunFam" id="3.40.50.300:FF:000287">
    <property type="entry name" value="Multidrug ABC transporter ATP-binding protein"/>
    <property type="match status" value="1"/>
</dbReference>
<keyword evidence="3" id="KW-0813">Transport</keyword>
<reference evidence="12 13" key="1">
    <citation type="submission" date="2019-01" db="EMBL/GenBank/DDBJ databases">
        <title>The draft genome of Rhizobium sp. 24NR.</title>
        <authorList>
            <person name="Liu L."/>
            <person name="Liang L."/>
            <person name="Shi S."/>
            <person name="Xu L."/>
            <person name="Wang X."/>
            <person name="Li L."/>
            <person name="Zhang X."/>
        </authorList>
    </citation>
    <scope>NUCLEOTIDE SEQUENCE [LARGE SCALE GENOMIC DNA]</scope>
    <source>
        <strain evidence="12 13">24NR</strain>
    </source>
</reference>
<dbReference type="GO" id="GO:0034040">
    <property type="term" value="F:ATPase-coupled lipid transmembrane transporter activity"/>
    <property type="evidence" value="ECO:0007669"/>
    <property type="project" value="TreeGrafter"/>
</dbReference>
<comment type="subcellular location">
    <subcellularLocation>
        <location evidence="1">Cell membrane</location>
        <topology evidence="1">Multi-pass membrane protein</topology>
    </subcellularLocation>
</comment>
<dbReference type="OrthoDB" id="9804259at2"/>
<evidence type="ECO:0000259" key="11">
    <source>
        <dbReference type="PROSITE" id="PS50929"/>
    </source>
</evidence>
<keyword evidence="13" id="KW-1185">Reference proteome</keyword>
<evidence type="ECO:0000313" key="12">
    <source>
        <dbReference type="EMBL" id="RWX79420.1"/>
    </source>
</evidence>
<keyword evidence="6 12" id="KW-0067">ATP-binding</keyword>
<accession>A0A3S3RLR3</accession>
<evidence type="ECO:0000259" key="10">
    <source>
        <dbReference type="PROSITE" id="PS50893"/>
    </source>
</evidence>
<feature type="transmembrane region" description="Helical" evidence="9">
    <location>
        <begin position="32"/>
        <end position="50"/>
    </location>
</feature>
<dbReference type="Pfam" id="PF00005">
    <property type="entry name" value="ABC_tran"/>
    <property type="match status" value="1"/>
</dbReference>
<organism evidence="12 13">
    <name type="scientific">Neorhizobium lilium</name>
    <dbReference type="NCBI Taxonomy" id="2503024"/>
    <lineage>
        <taxon>Bacteria</taxon>
        <taxon>Pseudomonadati</taxon>
        <taxon>Pseudomonadota</taxon>
        <taxon>Alphaproteobacteria</taxon>
        <taxon>Hyphomicrobiales</taxon>
        <taxon>Rhizobiaceae</taxon>
        <taxon>Rhizobium/Agrobacterium group</taxon>
        <taxon>Neorhizobium</taxon>
    </lineage>
</organism>
<evidence type="ECO:0000256" key="2">
    <source>
        <dbReference type="ARBA" id="ARBA00005417"/>
    </source>
</evidence>
<name>A0A3S3RLR3_9HYPH</name>
<dbReference type="InterPro" id="IPR039421">
    <property type="entry name" value="Type_1_exporter"/>
</dbReference>
<evidence type="ECO:0000256" key="7">
    <source>
        <dbReference type="ARBA" id="ARBA00022989"/>
    </source>
</evidence>
<dbReference type="Gene3D" id="1.20.1560.10">
    <property type="entry name" value="ABC transporter type 1, transmembrane domain"/>
    <property type="match status" value="1"/>
</dbReference>
<dbReference type="InterPro" id="IPR011527">
    <property type="entry name" value="ABC1_TM_dom"/>
</dbReference>
<dbReference type="SMART" id="SM00382">
    <property type="entry name" value="AAA"/>
    <property type="match status" value="1"/>
</dbReference>
<proteinExistence type="inferred from homology"/>
<comment type="similarity">
    <text evidence="2">Belongs to the ABC transporter superfamily.</text>
</comment>
<keyword evidence="4 9" id="KW-0812">Transmembrane</keyword>
<dbReference type="SUPFAM" id="SSF52540">
    <property type="entry name" value="P-loop containing nucleoside triphosphate hydrolases"/>
    <property type="match status" value="1"/>
</dbReference>
<dbReference type="AlphaFoldDB" id="A0A3S3RLR3"/>
<dbReference type="InterPro" id="IPR036640">
    <property type="entry name" value="ABC1_TM_sf"/>
</dbReference>
<feature type="transmembrane region" description="Helical" evidence="9">
    <location>
        <begin position="114"/>
        <end position="131"/>
    </location>
</feature>
<dbReference type="PROSITE" id="PS00211">
    <property type="entry name" value="ABC_TRANSPORTER_1"/>
    <property type="match status" value="1"/>
</dbReference>
<evidence type="ECO:0000256" key="6">
    <source>
        <dbReference type="ARBA" id="ARBA00022840"/>
    </source>
</evidence>
<sequence length="556" mass="60520">MATGAAGCAVAVQYVMKMLVDAMASQNNSNTAFFALGIFIALIAVESLLWRASGWLGCRATIGVGVDMRLDLFDYLNGHPIRYFSENLAGSLGQRITSTAGAFGAFMNTMVWRILPPCVDFVGALIVFSLVDTSMMLALAAAVVVLMCGLILFGERGRHLHRTFAAQSNQAAGDLVDIISNMWSVKAFSAHPRERGRLSGIFASEARAQQASWMYTERARFMHDIALWLLAGGMLTWAVTLWSRGGISPGDVVVVSALTFRILHGSRDMALSLVDLVQHFGVIDDTLRVVGQPQTVRDVIGAPALVKRGGMVEFRKVSFSYGSAGEALHEINIEIPAGQKVGIVGPSGAGKSTLIHLLQRLYDVNGGSISIDGQNIAEVTQDSLRRSMAVVPQDISLLHRTVMDNIRFARPDATDEEIFRAAKAAHCDRFIHKLSEGYNTVVGERGTKLSGGQRQRIGIARAFLKDAPIIVLDEATSALDTESEMEIQRSLVRMMEDRTVIAVAHRLSTLSAFDRVLVVDQGQIVEDGSPLDLRRQGSLFDRMWRLQAEGLAVENT</sequence>
<keyword evidence="5" id="KW-0547">Nucleotide-binding</keyword>
<gene>
    <name evidence="12" type="ORF">EPK99_10335</name>
</gene>
<feature type="domain" description="ABC transmembrane type-1" evidence="11">
    <location>
        <begin position="1"/>
        <end position="278"/>
    </location>
</feature>
<protein>
    <submittedName>
        <fullName evidence="12">ABC transporter ATP-binding protein</fullName>
    </submittedName>
</protein>
<feature type="domain" description="ABC transporter" evidence="10">
    <location>
        <begin position="312"/>
        <end position="546"/>
    </location>
</feature>
<dbReference type="GO" id="GO:0016887">
    <property type="term" value="F:ATP hydrolysis activity"/>
    <property type="evidence" value="ECO:0007669"/>
    <property type="project" value="InterPro"/>
</dbReference>
<dbReference type="Gene3D" id="3.40.50.300">
    <property type="entry name" value="P-loop containing nucleotide triphosphate hydrolases"/>
    <property type="match status" value="1"/>
</dbReference>
<dbReference type="PANTHER" id="PTHR24221:SF632">
    <property type="entry name" value="ATP-DEPENDENT LIPID A-CORE FLIPPASE"/>
    <property type="match status" value="1"/>
</dbReference>
<dbReference type="SUPFAM" id="SSF90123">
    <property type="entry name" value="ABC transporter transmembrane region"/>
    <property type="match status" value="1"/>
</dbReference>
<dbReference type="PROSITE" id="PS50893">
    <property type="entry name" value="ABC_TRANSPORTER_2"/>
    <property type="match status" value="1"/>
</dbReference>
<evidence type="ECO:0000256" key="8">
    <source>
        <dbReference type="ARBA" id="ARBA00023136"/>
    </source>
</evidence>
<evidence type="ECO:0000256" key="1">
    <source>
        <dbReference type="ARBA" id="ARBA00004651"/>
    </source>
</evidence>
<keyword evidence="8 9" id="KW-0472">Membrane</keyword>
<feature type="transmembrane region" description="Helical" evidence="9">
    <location>
        <begin position="137"/>
        <end position="154"/>
    </location>
</feature>
<evidence type="ECO:0000313" key="13">
    <source>
        <dbReference type="Proteomes" id="UP000287687"/>
    </source>
</evidence>
<dbReference type="InterPro" id="IPR027417">
    <property type="entry name" value="P-loop_NTPase"/>
</dbReference>
<dbReference type="EMBL" id="SBIP01000002">
    <property type="protein sequence ID" value="RWX79420.1"/>
    <property type="molecule type" value="Genomic_DNA"/>
</dbReference>
<dbReference type="PANTHER" id="PTHR24221">
    <property type="entry name" value="ATP-BINDING CASSETTE SUB-FAMILY B"/>
    <property type="match status" value="1"/>
</dbReference>
<dbReference type="InterPro" id="IPR017871">
    <property type="entry name" value="ABC_transporter-like_CS"/>
</dbReference>
<dbReference type="GO" id="GO:0005524">
    <property type="term" value="F:ATP binding"/>
    <property type="evidence" value="ECO:0007669"/>
    <property type="project" value="UniProtKB-KW"/>
</dbReference>
<dbReference type="GO" id="GO:0140359">
    <property type="term" value="F:ABC-type transporter activity"/>
    <property type="evidence" value="ECO:0007669"/>
    <property type="project" value="InterPro"/>
</dbReference>
<dbReference type="PROSITE" id="PS50929">
    <property type="entry name" value="ABC_TM1F"/>
    <property type="match status" value="1"/>
</dbReference>